<keyword evidence="3" id="KW-1185">Reference proteome</keyword>
<dbReference type="EMBL" id="ML769659">
    <property type="protein sequence ID" value="KAE9390413.1"/>
    <property type="molecule type" value="Genomic_DNA"/>
</dbReference>
<gene>
    <name evidence="2" type="ORF">BT96DRAFT_946157</name>
</gene>
<sequence>MGRYVQSFLSSNVLGSFSDQFQSTQSIAVPSSSQLVASSTQLVAQPIPKSKPTVGSAWIPQELRDLDPCSTQPVPLPSSKRQKLTDSSTIRTQSAHNKFTEIRSMFIPSPLRRWDTAHEHLKKLWPFLEQPKLDYVVPDISMFFDTQQNLRTTLVLMWLRVRPIILWKLGSPGSTGTSFYSNKEWRGMLEYMTGTYSLGESSRMGSKRKKMGVVLTELIARSKVDGVRLETDNLGEAPPRWNGLVLNESKLLVTVVREILWELNELSFRYELLALDRKLIPELQGDGREDDEQRTEWQNREDLIANCWPGPIFQVRTKYPGLSANTDVSQRRGG</sequence>
<evidence type="ECO:0000313" key="2">
    <source>
        <dbReference type="EMBL" id="KAE9390413.1"/>
    </source>
</evidence>
<evidence type="ECO:0000313" key="3">
    <source>
        <dbReference type="Proteomes" id="UP000799118"/>
    </source>
</evidence>
<dbReference type="Proteomes" id="UP000799118">
    <property type="component" value="Unassembled WGS sequence"/>
</dbReference>
<reference evidence="2" key="1">
    <citation type="journal article" date="2019" name="Environ. Microbiol.">
        <title>Fungal ecological strategies reflected in gene transcription - a case study of two litter decomposers.</title>
        <authorList>
            <person name="Barbi F."/>
            <person name="Kohler A."/>
            <person name="Barry K."/>
            <person name="Baskaran P."/>
            <person name="Daum C."/>
            <person name="Fauchery L."/>
            <person name="Ihrmark K."/>
            <person name="Kuo A."/>
            <person name="LaButti K."/>
            <person name="Lipzen A."/>
            <person name="Morin E."/>
            <person name="Grigoriev I.V."/>
            <person name="Henrissat B."/>
            <person name="Lindahl B."/>
            <person name="Martin F."/>
        </authorList>
    </citation>
    <scope>NUCLEOTIDE SEQUENCE</scope>
    <source>
        <strain evidence="2">JB14</strain>
    </source>
</reference>
<protein>
    <submittedName>
        <fullName evidence="2">Uncharacterized protein</fullName>
    </submittedName>
</protein>
<dbReference type="OrthoDB" id="2634326at2759"/>
<dbReference type="AlphaFoldDB" id="A0A6A4GY89"/>
<proteinExistence type="predicted"/>
<name>A0A6A4GY89_9AGAR</name>
<organism evidence="2 3">
    <name type="scientific">Gymnopus androsaceus JB14</name>
    <dbReference type="NCBI Taxonomy" id="1447944"/>
    <lineage>
        <taxon>Eukaryota</taxon>
        <taxon>Fungi</taxon>
        <taxon>Dikarya</taxon>
        <taxon>Basidiomycota</taxon>
        <taxon>Agaricomycotina</taxon>
        <taxon>Agaricomycetes</taxon>
        <taxon>Agaricomycetidae</taxon>
        <taxon>Agaricales</taxon>
        <taxon>Marasmiineae</taxon>
        <taxon>Omphalotaceae</taxon>
        <taxon>Gymnopus</taxon>
    </lineage>
</organism>
<feature type="region of interest" description="Disordered" evidence="1">
    <location>
        <begin position="69"/>
        <end position="90"/>
    </location>
</feature>
<evidence type="ECO:0000256" key="1">
    <source>
        <dbReference type="SAM" id="MobiDB-lite"/>
    </source>
</evidence>
<accession>A0A6A4GY89</accession>